<dbReference type="AlphaFoldDB" id="A0A0C9ZMG0"/>
<feature type="non-terminal residue" evidence="2">
    <location>
        <position position="52"/>
    </location>
</feature>
<proteinExistence type="predicted"/>
<protein>
    <submittedName>
        <fullName evidence="2">Uncharacterized protein</fullName>
    </submittedName>
</protein>
<feature type="signal peptide" evidence="1">
    <location>
        <begin position="1"/>
        <end position="24"/>
    </location>
</feature>
<evidence type="ECO:0000256" key="1">
    <source>
        <dbReference type="SAM" id="SignalP"/>
    </source>
</evidence>
<gene>
    <name evidence="2" type="ORF">PISMIDRAFT_675395</name>
</gene>
<accession>A0A0C9ZMG0</accession>
<dbReference type="Proteomes" id="UP000054018">
    <property type="component" value="Unassembled WGS sequence"/>
</dbReference>
<evidence type="ECO:0000313" key="3">
    <source>
        <dbReference type="Proteomes" id="UP000054018"/>
    </source>
</evidence>
<name>A0A0C9ZMG0_9AGAM</name>
<evidence type="ECO:0000313" key="2">
    <source>
        <dbReference type="EMBL" id="KIK27079.1"/>
    </source>
</evidence>
<reference evidence="2 3" key="1">
    <citation type="submission" date="2014-04" db="EMBL/GenBank/DDBJ databases">
        <authorList>
            <consortium name="DOE Joint Genome Institute"/>
            <person name="Kuo A."/>
            <person name="Kohler A."/>
            <person name="Costa M.D."/>
            <person name="Nagy L.G."/>
            <person name="Floudas D."/>
            <person name="Copeland A."/>
            <person name="Barry K.W."/>
            <person name="Cichocki N."/>
            <person name="Veneault-Fourrey C."/>
            <person name="LaButti K."/>
            <person name="Lindquist E.A."/>
            <person name="Lipzen A."/>
            <person name="Lundell T."/>
            <person name="Morin E."/>
            <person name="Murat C."/>
            <person name="Sun H."/>
            <person name="Tunlid A."/>
            <person name="Henrissat B."/>
            <person name="Grigoriev I.V."/>
            <person name="Hibbett D.S."/>
            <person name="Martin F."/>
            <person name="Nordberg H.P."/>
            <person name="Cantor M.N."/>
            <person name="Hua S.X."/>
        </authorList>
    </citation>
    <scope>NUCLEOTIDE SEQUENCE [LARGE SCALE GENOMIC DNA]</scope>
    <source>
        <strain evidence="2 3">441</strain>
    </source>
</reference>
<keyword evidence="1" id="KW-0732">Signal</keyword>
<feature type="chain" id="PRO_5002206547" evidence="1">
    <location>
        <begin position="25"/>
        <end position="52"/>
    </location>
</feature>
<dbReference type="HOGENOM" id="CLU_3093084_0_0_1"/>
<keyword evidence="3" id="KW-1185">Reference proteome</keyword>
<sequence>CIGRGMPCELACVLLLTVPPAVQHSSVHVGCDVVKGTIDDKLQEVPSLCLQK</sequence>
<dbReference type="EMBL" id="KN833698">
    <property type="protein sequence ID" value="KIK27079.1"/>
    <property type="molecule type" value="Genomic_DNA"/>
</dbReference>
<reference evidence="3" key="2">
    <citation type="submission" date="2015-01" db="EMBL/GenBank/DDBJ databases">
        <title>Evolutionary Origins and Diversification of the Mycorrhizal Mutualists.</title>
        <authorList>
            <consortium name="DOE Joint Genome Institute"/>
            <consortium name="Mycorrhizal Genomics Consortium"/>
            <person name="Kohler A."/>
            <person name="Kuo A."/>
            <person name="Nagy L.G."/>
            <person name="Floudas D."/>
            <person name="Copeland A."/>
            <person name="Barry K.W."/>
            <person name="Cichocki N."/>
            <person name="Veneault-Fourrey C."/>
            <person name="LaButti K."/>
            <person name="Lindquist E.A."/>
            <person name="Lipzen A."/>
            <person name="Lundell T."/>
            <person name="Morin E."/>
            <person name="Murat C."/>
            <person name="Riley R."/>
            <person name="Ohm R."/>
            <person name="Sun H."/>
            <person name="Tunlid A."/>
            <person name="Henrissat B."/>
            <person name="Grigoriev I.V."/>
            <person name="Hibbett D.S."/>
            <person name="Martin F."/>
        </authorList>
    </citation>
    <scope>NUCLEOTIDE SEQUENCE [LARGE SCALE GENOMIC DNA]</scope>
    <source>
        <strain evidence="3">441</strain>
    </source>
</reference>
<organism evidence="2 3">
    <name type="scientific">Pisolithus microcarpus 441</name>
    <dbReference type="NCBI Taxonomy" id="765257"/>
    <lineage>
        <taxon>Eukaryota</taxon>
        <taxon>Fungi</taxon>
        <taxon>Dikarya</taxon>
        <taxon>Basidiomycota</taxon>
        <taxon>Agaricomycotina</taxon>
        <taxon>Agaricomycetes</taxon>
        <taxon>Agaricomycetidae</taxon>
        <taxon>Boletales</taxon>
        <taxon>Sclerodermatineae</taxon>
        <taxon>Pisolithaceae</taxon>
        <taxon>Pisolithus</taxon>
    </lineage>
</organism>